<name>A0A1S4CJC9_TOBAC</name>
<sequence>MLELWETTEGCSPKQSVKDLKKPANYPTERTIGYNQFSDLDWRSNHPTADAEMEKELGVDKLESSMNSSNASHETTKQIQERLASDAEKLTSLQMTVDNMRRKLYTNRKARKAKNIDFEAAKEQLQETELTVVQLVNLNAHLLKNAEESTLLTGSTSAESKEVMNIKRKRVSEQARKGSEKVERLQLEVQKLHYMLLKLDDEKNSIARSRFSRSNAGIVLKNFIHIGKRNSEKRKKVHLCGCFAPSNSSSNRYYI</sequence>
<dbReference type="InterPro" id="IPR051861">
    <property type="entry name" value="NET_actin-binding_domain"/>
</dbReference>
<dbReference type="PANTHER" id="PTHR32258">
    <property type="entry name" value="PROTEIN NETWORKED 4A"/>
    <property type="match status" value="1"/>
</dbReference>
<evidence type="ECO:0000313" key="2">
    <source>
        <dbReference type="RefSeq" id="XP_016501330.1"/>
    </source>
</evidence>
<dbReference type="STRING" id="4097.A0A1S4CJC9"/>
<organism evidence="2">
    <name type="scientific">Nicotiana tabacum</name>
    <name type="common">Common tobacco</name>
    <dbReference type="NCBI Taxonomy" id="4097"/>
    <lineage>
        <taxon>Eukaryota</taxon>
        <taxon>Viridiplantae</taxon>
        <taxon>Streptophyta</taxon>
        <taxon>Embryophyta</taxon>
        <taxon>Tracheophyta</taxon>
        <taxon>Spermatophyta</taxon>
        <taxon>Magnoliopsida</taxon>
        <taxon>eudicotyledons</taxon>
        <taxon>Gunneridae</taxon>
        <taxon>Pentapetalae</taxon>
        <taxon>asterids</taxon>
        <taxon>lamiids</taxon>
        <taxon>Solanales</taxon>
        <taxon>Solanaceae</taxon>
        <taxon>Nicotianoideae</taxon>
        <taxon>Nicotianeae</taxon>
        <taxon>Nicotiana</taxon>
    </lineage>
</organism>
<protein>
    <submittedName>
        <fullName evidence="2">Protein NETWORKED 1D-like</fullName>
    </submittedName>
</protein>
<dbReference type="RefSeq" id="XP_016501330.1">
    <property type="nucleotide sequence ID" value="XM_016645844.1"/>
</dbReference>
<dbReference type="KEGG" id="nta:107819673"/>
<dbReference type="AlphaFoldDB" id="A0A1S4CJC9"/>
<dbReference type="OMA" id="HSESRRM"/>
<dbReference type="PaxDb" id="4097-A0A1S4CJC9"/>
<reference evidence="2" key="1">
    <citation type="submission" date="2025-08" db="UniProtKB">
        <authorList>
            <consortium name="RefSeq"/>
        </authorList>
    </citation>
    <scope>IDENTIFICATION</scope>
</reference>
<feature type="region of interest" description="Disordered" evidence="1">
    <location>
        <begin position="1"/>
        <end position="26"/>
    </location>
</feature>
<accession>A0A1S4CJC9</accession>
<gene>
    <name evidence="2" type="primary">LOC107819673</name>
</gene>
<evidence type="ECO:0000256" key="1">
    <source>
        <dbReference type="SAM" id="MobiDB-lite"/>
    </source>
</evidence>
<dbReference type="PANTHER" id="PTHR32258:SF17">
    <property type="entry name" value="PROTEIN NETWORKED 1D-LIKE"/>
    <property type="match status" value="1"/>
</dbReference>
<proteinExistence type="predicted"/>
<dbReference type="OrthoDB" id="10255522at2759"/>